<reference evidence="2" key="1">
    <citation type="journal article" date="2022" name="bioRxiv">
        <title>Sequencing and chromosome-scale assembly of the giantPleurodeles waltlgenome.</title>
        <authorList>
            <person name="Brown T."/>
            <person name="Elewa A."/>
            <person name="Iarovenko S."/>
            <person name="Subramanian E."/>
            <person name="Araus A.J."/>
            <person name="Petzold A."/>
            <person name="Susuki M."/>
            <person name="Suzuki K.-i.T."/>
            <person name="Hayashi T."/>
            <person name="Toyoda A."/>
            <person name="Oliveira C."/>
            <person name="Osipova E."/>
            <person name="Leigh N.D."/>
            <person name="Simon A."/>
            <person name="Yun M.H."/>
        </authorList>
    </citation>
    <scope>NUCLEOTIDE SEQUENCE</scope>
    <source>
        <strain evidence="2">20211129_DDA</strain>
        <tissue evidence="2">Liver</tissue>
    </source>
</reference>
<evidence type="ECO:0000313" key="3">
    <source>
        <dbReference type="Proteomes" id="UP001066276"/>
    </source>
</evidence>
<evidence type="ECO:0000313" key="2">
    <source>
        <dbReference type="EMBL" id="KAJ1211169.1"/>
    </source>
</evidence>
<dbReference type="EMBL" id="JANPWB010000002">
    <property type="protein sequence ID" value="KAJ1211169.1"/>
    <property type="molecule type" value="Genomic_DNA"/>
</dbReference>
<protein>
    <submittedName>
        <fullName evidence="2">Uncharacterized protein</fullName>
    </submittedName>
</protein>
<accession>A0AAV7WDT4</accession>
<sequence length="72" mass="7867">MAQHHPSAATEPAPKDPKKRDPVMPGATRHPPDPEERLPRPWGALGSRQDIAGDGGTLKAHPISHVPWPRPY</sequence>
<dbReference type="AlphaFoldDB" id="A0AAV7WDT4"/>
<organism evidence="2 3">
    <name type="scientific">Pleurodeles waltl</name>
    <name type="common">Iberian ribbed newt</name>
    <dbReference type="NCBI Taxonomy" id="8319"/>
    <lineage>
        <taxon>Eukaryota</taxon>
        <taxon>Metazoa</taxon>
        <taxon>Chordata</taxon>
        <taxon>Craniata</taxon>
        <taxon>Vertebrata</taxon>
        <taxon>Euteleostomi</taxon>
        <taxon>Amphibia</taxon>
        <taxon>Batrachia</taxon>
        <taxon>Caudata</taxon>
        <taxon>Salamandroidea</taxon>
        <taxon>Salamandridae</taxon>
        <taxon>Pleurodelinae</taxon>
        <taxon>Pleurodeles</taxon>
    </lineage>
</organism>
<dbReference type="Proteomes" id="UP001066276">
    <property type="component" value="Chromosome 1_2"/>
</dbReference>
<keyword evidence="3" id="KW-1185">Reference proteome</keyword>
<feature type="region of interest" description="Disordered" evidence="1">
    <location>
        <begin position="1"/>
        <end position="72"/>
    </location>
</feature>
<evidence type="ECO:0000256" key="1">
    <source>
        <dbReference type="SAM" id="MobiDB-lite"/>
    </source>
</evidence>
<comment type="caution">
    <text evidence="2">The sequence shown here is derived from an EMBL/GenBank/DDBJ whole genome shotgun (WGS) entry which is preliminary data.</text>
</comment>
<gene>
    <name evidence="2" type="ORF">NDU88_006530</name>
</gene>
<feature type="compositionally biased region" description="Basic and acidic residues" evidence="1">
    <location>
        <begin position="30"/>
        <end position="39"/>
    </location>
</feature>
<name>A0AAV7WDT4_PLEWA</name>
<proteinExistence type="predicted"/>
<feature type="compositionally biased region" description="Basic and acidic residues" evidence="1">
    <location>
        <begin position="13"/>
        <end position="22"/>
    </location>
</feature>